<comment type="cofactor">
    <cofactor evidence="1">
        <name>Mg(2+)</name>
        <dbReference type="ChEBI" id="CHEBI:18420"/>
    </cofactor>
</comment>
<dbReference type="RefSeq" id="WP_185058955.1">
    <property type="nucleotide sequence ID" value="NZ_BAABJP010000001.1"/>
</dbReference>
<dbReference type="Pfam" id="PF01850">
    <property type="entry name" value="PIN"/>
    <property type="match status" value="1"/>
</dbReference>
<evidence type="ECO:0000256" key="7">
    <source>
        <dbReference type="ARBA" id="ARBA00038093"/>
    </source>
</evidence>
<gene>
    <name evidence="9" type="ORF">GCM10023321_07310</name>
</gene>
<evidence type="ECO:0000256" key="6">
    <source>
        <dbReference type="ARBA" id="ARBA00022842"/>
    </source>
</evidence>
<organism evidence="9 10">
    <name type="scientific">Pseudonocardia eucalypti</name>
    <dbReference type="NCBI Taxonomy" id="648755"/>
    <lineage>
        <taxon>Bacteria</taxon>
        <taxon>Bacillati</taxon>
        <taxon>Actinomycetota</taxon>
        <taxon>Actinomycetes</taxon>
        <taxon>Pseudonocardiales</taxon>
        <taxon>Pseudonocardiaceae</taxon>
        <taxon>Pseudonocardia</taxon>
    </lineage>
</organism>
<name>A0ABP9PI69_9PSEU</name>
<evidence type="ECO:0000256" key="2">
    <source>
        <dbReference type="ARBA" id="ARBA00022649"/>
    </source>
</evidence>
<keyword evidence="5" id="KW-0378">Hydrolase</keyword>
<evidence type="ECO:0000256" key="1">
    <source>
        <dbReference type="ARBA" id="ARBA00001946"/>
    </source>
</evidence>
<evidence type="ECO:0000256" key="4">
    <source>
        <dbReference type="ARBA" id="ARBA00022723"/>
    </source>
</evidence>
<dbReference type="PANTHER" id="PTHR33653">
    <property type="entry name" value="RIBONUCLEASE VAPC2"/>
    <property type="match status" value="1"/>
</dbReference>
<proteinExistence type="inferred from homology"/>
<dbReference type="SUPFAM" id="SSF88723">
    <property type="entry name" value="PIN domain-like"/>
    <property type="match status" value="1"/>
</dbReference>
<comment type="caution">
    <text evidence="9">The sequence shown here is derived from an EMBL/GenBank/DDBJ whole genome shotgun (WGS) entry which is preliminary data.</text>
</comment>
<evidence type="ECO:0000259" key="8">
    <source>
        <dbReference type="Pfam" id="PF01850"/>
    </source>
</evidence>
<keyword evidence="2" id="KW-1277">Toxin-antitoxin system</keyword>
<comment type="similarity">
    <text evidence="7">Belongs to the PINc/VapC protein family.</text>
</comment>
<keyword evidence="10" id="KW-1185">Reference proteome</keyword>
<dbReference type="InterPro" id="IPR050556">
    <property type="entry name" value="Type_II_TA_system_RNase"/>
</dbReference>
<dbReference type="InterPro" id="IPR002716">
    <property type="entry name" value="PIN_dom"/>
</dbReference>
<keyword evidence="4" id="KW-0479">Metal-binding</keyword>
<dbReference type="CDD" id="cd09854">
    <property type="entry name" value="PIN_VapC-like"/>
    <property type="match status" value="1"/>
</dbReference>
<dbReference type="InterPro" id="IPR029060">
    <property type="entry name" value="PIN-like_dom_sf"/>
</dbReference>
<sequence>MITAIDTNVLIDLFVDDQFGPAARDAVSRSLDTGRLVICDAVWAEIVAYFGDPKAADDSLRELGAEFSALNMLSASAAGEAWRAYRRAGGPRSRVVADFMIGAHGTHQADRLLTRDRGVFRRYFPKLTVVEPGGAW</sequence>
<protein>
    <submittedName>
        <fullName evidence="9">Type II toxin-antitoxin system VapC family toxin</fullName>
    </submittedName>
</protein>
<dbReference type="EMBL" id="BAABJP010000001">
    <property type="protein sequence ID" value="GAA5147003.1"/>
    <property type="molecule type" value="Genomic_DNA"/>
</dbReference>
<feature type="domain" description="PIN" evidence="8">
    <location>
        <begin position="5"/>
        <end position="122"/>
    </location>
</feature>
<dbReference type="Gene3D" id="3.40.50.1010">
    <property type="entry name" value="5'-nuclease"/>
    <property type="match status" value="1"/>
</dbReference>
<accession>A0ABP9PI69</accession>
<evidence type="ECO:0000256" key="5">
    <source>
        <dbReference type="ARBA" id="ARBA00022801"/>
    </source>
</evidence>
<keyword evidence="6" id="KW-0460">Magnesium</keyword>
<evidence type="ECO:0000313" key="9">
    <source>
        <dbReference type="EMBL" id="GAA5147003.1"/>
    </source>
</evidence>
<evidence type="ECO:0000313" key="10">
    <source>
        <dbReference type="Proteomes" id="UP001428817"/>
    </source>
</evidence>
<keyword evidence="3" id="KW-0540">Nuclease</keyword>
<dbReference type="PANTHER" id="PTHR33653:SF1">
    <property type="entry name" value="RIBONUCLEASE VAPC2"/>
    <property type="match status" value="1"/>
</dbReference>
<dbReference type="Proteomes" id="UP001428817">
    <property type="component" value="Unassembled WGS sequence"/>
</dbReference>
<evidence type="ECO:0000256" key="3">
    <source>
        <dbReference type="ARBA" id="ARBA00022722"/>
    </source>
</evidence>
<reference evidence="10" key="1">
    <citation type="journal article" date="2019" name="Int. J. Syst. Evol. Microbiol.">
        <title>The Global Catalogue of Microorganisms (GCM) 10K type strain sequencing project: providing services to taxonomists for standard genome sequencing and annotation.</title>
        <authorList>
            <consortium name="The Broad Institute Genomics Platform"/>
            <consortium name="The Broad Institute Genome Sequencing Center for Infectious Disease"/>
            <person name="Wu L."/>
            <person name="Ma J."/>
        </authorList>
    </citation>
    <scope>NUCLEOTIDE SEQUENCE [LARGE SCALE GENOMIC DNA]</scope>
    <source>
        <strain evidence="10">JCM 18303</strain>
    </source>
</reference>